<sequence length="342" mass="37896">MVKEGEMGAMGVNNGQEGGGMAESNEVLGVHVCIATEQVLANALPLRLLPWQRVIVVASDHLRGKQRGKLMQFLRWAEEEVLRRGGVPQVGIRVVELRDEGMHWGDLLGFARRLAAELMLELAPGQRLDVNVTGGTKLMTEAFATAFAGQARLVYCNTQGQALEVLDACGEVPPLPLPPDLLSLPEYLRAQGHELLGCQGGGDAVWWRGVAARRALTVALVQEGTRLRMTPGLHKRQRLLNGLHGVAAGCLPQPARGPQQPARGFAQEGVLEGGRPGRRCGVNWWRSWRRTGWRRWWSGMSGGGWCCAGRMKRRRGTWRGRIWRNTRRCAWRRWGCRWGNGG</sequence>
<organism evidence="1 2">
    <name type="scientific">Vitreoscilla filiformis</name>
    <dbReference type="NCBI Taxonomy" id="63"/>
    <lineage>
        <taxon>Bacteria</taxon>
        <taxon>Pseudomonadati</taxon>
        <taxon>Pseudomonadota</taxon>
        <taxon>Betaproteobacteria</taxon>
        <taxon>Neisseriales</taxon>
        <taxon>Neisseriaceae</taxon>
        <taxon>Vitreoscilla</taxon>
    </lineage>
</organism>
<keyword evidence="2" id="KW-1185">Reference proteome</keyword>
<reference evidence="1 2" key="1">
    <citation type="submission" date="2017-07" db="EMBL/GenBank/DDBJ databases">
        <title>Complete Genome Sequence of the cosmetic ferment Vitreoscilla filiformis (ATCC15551).</title>
        <authorList>
            <person name="Contreras S."/>
            <person name="Sagory-Zalkind P."/>
            <person name="Blanquart H."/>
            <person name="Iltis A."/>
            <person name="Morand S.C."/>
        </authorList>
    </citation>
    <scope>NUCLEOTIDE SEQUENCE [LARGE SCALE GENOMIC DNA]</scope>
    <source>
        <strain evidence="1 2">ATCC 15551</strain>
    </source>
</reference>
<dbReference type="EMBL" id="CP022423">
    <property type="protein sequence ID" value="ASM77902.1"/>
    <property type="molecule type" value="Genomic_DNA"/>
</dbReference>
<evidence type="ECO:0000313" key="1">
    <source>
        <dbReference type="EMBL" id="ASM77902.1"/>
    </source>
</evidence>
<dbReference type="Gene3D" id="3.40.50.10770">
    <property type="entry name" value="Hypothetical protein VC1899 like domain (Restriction endonuclease-like)"/>
    <property type="match status" value="1"/>
</dbReference>
<accession>A0A221KFS4</accession>
<proteinExistence type="predicted"/>
<name>A0A221KFS4_VITFI</name>
<gene>
    <name evidence="1" type="ORF">VITFI_CDS2124</name>
</gene>
<protein>
    <submittedName>
        <fullName evidence="1">Uncharacterized protein</fullName>
    </submittedName>
</protein>
<dbReference type="AlphaFoldDB" id="A0A221KFS4"/>
<evidence type="ECO:0000313" key="2">
    <source>
        <dbReference type="Proteomes" id="UP000199729"/>
    </source>
</evidence>
<dbReference type="KEGG" id="vff:VITFI_CDS2124"/>
<dbReference type="Proteomes" id="UP000199729">
    <property type="component" value="Chromosome"/>
</dbReference>